<evidence type="ECO:0000259" key="8">
    <source>
        <dbReference type="PROSITE" id="PS50853"/>
    </source>
</evidence>
<name>A0ABD0X717_UMBPY</name>
<evidence type="ECO:0000256" key="3">
    <source>
        <dbReference type="ARBA" id="ARBA00022737"/>
    </source>
</evidence>
<dbReference type="PANTHER" id="PTHR24099:SF11">
    <property type="entry name" value="FIBRONECTIN TYPE III DOMAIN-CONTAINING 3BA-RELATED"/>
    <property type="match status" value="1"/>
</dbReference>
<dbReference type="Proteomes" id="UP001557470">
    <property type="component" value="Unassembled WGS sequence"/>
</dbReference>
<dbReference type="PROSITE" id="PS50853">
    <property type="entry name" value="FN3"/>
    <property type="match status" value="3"/>
</dbReference>
<feature type="non-terminal residue" evidence="9">
    <location>
        <position position="1"/>
    </location>
</feature>
<dbReference type="Pfam" id="PF00041">
    <property type="entry name" value="fn3"/>
    <property type="match status" value="3"/>
</dbReference>
<gene>
    <name evidence="9" type="ORF">UPYG_G00192450</name>
</gene>
<keyword evidence="4" id="KW-1133">Transmembrane helix</keyword>
<evidence type="ECO:0000256" key="7">
    <source>
        <dbReference type="SAM" id="MobiDB-lite"/>
    </source>
</evidence>
<dbReference type="InterPro" id="IPR003961">
    <property type="entry name" value="FN3_dom"/>
</dbReference>
<evidence type="ECO:0000256" key="4">
    <source>
        <dbReference type="ARBA" id="ARBA00022989"/>
    </source>
</evidence>
<comment type="subcellular location">
    <subcellularLocation>
        <location evidence="1">Membrane</location>
        <topology evidence="1">Single-pass membrane protein</topology>
    </subcellularLocation>
</comment>
<dbReference type="PANTHER" id="PTHR24099">
    <property type="entry name" value="E3 UBIQUITIN-PROTEIN LIGASE TRIM36-RELATED"/>
    <property type="match status" value="1"/>
</dbReference>
<dbReference type="CDD" id="cd00063">
    <property type="entry name" value="FN3"/>
    <property type="match status" value="3"/>
</dbReference>
<feature type="compositionally biased region" description="Basic and acidic residues" evidence="7">
    <location>
        <begin position="97"/>
        <end position="120"/>
    </location>
</feature>
<keyword evidence="3" id="KW-0677">Repeat</keyword>
<evidence type="ECO:0000256" key="2">
    <source>
        <dbReference type="ARBA" id="ARBA00022692"/>
    </source>
</evidence>
<dbReference type="InterPro" id="IPR036116">
    <property type="entry name" value="FN3_sf"/>
</dbReference>
<reference evidence="9 10" key="1">
    <citation type="submission" date="2024-06" db="EMBL/GenBank/DDBJ databases">
        <authorList>
            <person name="Pan Q."/>
            <person name="Wen M."/>
            <person name="Jouanno E."/>
            <person name="Zahm M."/>
            <person name="Klopp C."/>
            <person name="Cabau C."/>
            <person name="Louis A."/>
            <person name="Berthelot C."/>
            <person name="Parey E."/>
            <person name="Roest Crollius H."/>
            <person name="Montfort J."/>
            <person name="Robinson-Rechavi M."/>
            <person name="Bouchez O."/>
            <person name="Lampietro C."/>
            <person name="Lopez Roques C."/>
            <person name="Donnadieu C."/>
            <person name="Postlethwait J."/>
            <person name="Bobe J."/>
            <person name="Verreycken H."/>
            <person name="Guiguen Y."/>
        </authorList>
    </citation>
    <scope>NUCLEOTIDE SEQUENCE [LARGE SCALE GENOMIC DNA]</scope>
    <source>
        <strain evidence="9">Up_M1</strain>
        <tissue evidence="9">Testis</tissue>
    </source>
</reference>
<feature type="region of interest" description="Disordered" evidence="7">
    <location>
        <begin position="292"/>
        <end position="312"/>
    </location>
</feature>
<feature type="region of interest" description="Disordered" evidence="7">
    <location>
        <begin position="213"/>
        <end position="235"/>
    </location>
</feature>
<evidence type="ECO:0000313" key="10">
    <source>
        <dbReference type="Proteomes" id="UP001557470"/>
    </source>
</evidence>
<dbReference type="PRINTS" id="PR00014">
    <property type="entry name" value="FNTYPEIII"/>
</dbReference>
<comment type="similarity">
    <text evidence="6">Belongs to the FNDC3 family.</text>
</comment>
<proteinExistence type="inferred from homology"/>
<feature type="domain" description="Fibronectin type-III" evidence="8">
    <location>
        <begin position="193"/>
        <end position="297"/>
    </location>
</feature>
<dbReference type="SUPFAM" id="SSF49265">
    <property type="entry name" value="Fibronectin type III"/>
    <property type="match status" value="2"/>
</dbReference>
<protein>
    <recommendedName>
        <fullName evidence="8">Fibronectin type-III domain-containing protein</fullName>
    </recommendedName>
</protein>
<feature type="domain" description="Fibronectin type-III" evidence="8">
    <location>
        <begin position="400"/>
        <end position="488"/>
    </location>
</feature>
<dbReference type="SMART" id="SM00060">
    <property type="entry name" value="FN3"/>
    <property type="match status" value="3"/>
</dbReference>
<keyword evidence="5" id="KW-0472">Membrane</keyword>
<evidence type="ECO:0000256" key="1">
    <source>
        <dbReference type="ARBA" id="ARBA00004167"/>
    </source>
</evidence>
<dbReference type="EMBL" id="JAGEUA010000006">
    <property type="protein sequence ID" value="KAL0972653.1"/>
    <property type="molecule type" value="Genomic_DNA"/>
</dbReference>
<keyword evidence="10" id="KW-1185">Reference proteome</keyword>
<sequence>IIEENGVRRVLVVPQQPEFHPAGHSPLHHPPPHAHLPTFIPHHPMMPQPPHIYSGLLGGVGDMNSQYISQYHPAHIYPDQLSADSLSPHGRSPQQFSHRDERASKTYERLQKKLKERQSGERGGGQLKDSPPPSPQKSGSSPPSGDSILNGVGGGGTGLEPELGQTNARHTGRGKESGELDEEAQAMQAFLDTISKPAVTDIQARGAVLSWVAPSREQGEGDRPKRETPSLEPISYEVSISNNGRDESYTSIYSGEELSATLKDLTPATDYHVRVRAVSACVQGRPSEPVTFTTLSCEPDPPNPPKKSSGSKSSTLVLQWKAPCDNGSKIQNYIVQWDEGKGTGVYEQCYYGPQKQYRLTKLSPASRYSFRLAAKNDMGVSEFSEVVDLYTSCSVPPPPLPPELVKAGVTWLCVTWHRPSSSPKEDDIYYTLEIDEDEGYGFQPRYDGDELTCTVKNLHRSTKYKFRVAAYNTEGKSNPSQVAEFTTC</sequence>
<keyword evidence="2" id="KW-0812">Transmembrane</keyword>
<accession>A0ABD0X717</accession>
<dbReference type="Gene3D" id="2.60.40.10">
    <property type="entry name" value="Immunoglobulins"/>
    <property type="match status" value="3"/>
</dbReference>
<dbReference type="FunFam" id="2.60.40.10:FF:000180">
    <property type="entry name" value="Fibronectin type III domain containing 3A"/>
    <property type="match status" value="1"/>
</dbReference>
<dbReference type="AlphaFoldDB" id="A0ABD0X717"/>
<feature type="compositionally biased region" description="Basic and acidic residues" evidence="7">
    <location>
        <begin position="217"/>
        <end position="229"/>
    </location>
</feature>
<evidence type="ECO:0000256" key="6">
    <source>
        <dbReference type="ARBA" id="ARBA00038207"/>
    </source>
</evidence>
<feature type="domain" description="Fibronectin type-III" evidence="8">
    <location>
        <begin position="301"/>
        <end position="398"/>
    </location>
</feature>
<feature type="region of interest" description="Disordered" evidence="7">
    <location>
        <begin position="80"/>
        <end position="183"/>
    </location>
</feature>
<evidence type="ECO:0000313" key="9">
    <source>
        <dbReference type="EMBL" id="KAL0972653.1"/>
    </source>
</evidence>
<feature type="compositionally biased region" description="Low complexity" evidence="7">
    <location>
        <begin position="136"/>
        <end position="147"/>
    </location>
</feature>
<comment type="caution">
    <text evidence="9">The sequence shown here is derived from an EMBL/GenBank/DDBJ whole genome shotgun (WGS) entry which is preliminary data.</text>
</comment>
<evidence type="ECO:0000256" key="5">
    <source>
        <dbReference type="ARBA" id="ARBA00023136"/>
    </source>
</evidence>
<dbReference type="GO" id="GO:0016020">
    <property type="term" value="C:membrane"/>
    <property type="evidence" value="ECO:0007669"/>
    <property type="project" value="UniProtKB-SubCell"/>
</dbReference>
<organism evidence="9 10">
    <name type="scientific">Umbra pygmaea</name>
    <name type="common">Eastern mudminnow</name>
    <dbReference type="NCBI Taxonomy" id="75934"/>
    <lineage>
        <taxon>Eukaryota</taxon>
        <taxon>Metazoa</taxon>
        <taxon>Chordata</taxon>
        <taxon>Craniata</taxon>
        <taxon>Vertebrata</taxon>
        <taxon>Euteleostomi</taxon>
        <taxon>Actinopterygii</taxon>
        <taxon>Neopterygii</taxon>
        <taxon>Teleostei</taxon>
        <taxon>Protacanthopterygii</taxon>
        <taxon>Esociformes</taxon>
        <taxon>Umbridae</taxon>
        <taxon>Umbra</taxon>
    </lineage>
</organism>
<dbReference type="InterPro" id="IPR013783">
    <property type="entry name" value="Ig-like_fold"/>
</dbReference>
<dbReference type="InterPro" id="IPR050617">
    <property type="entry name" value="E3_ligase_FN3/SPRY"/>
</dbReference>